<accession>A0A6P7GGF8</accession>
<gene>
    <name evidence="2" type="primary">LOC114336836</name>
</gene>
<organism evidence="2">
    <name type="scientific">Diabrotica virgifera virgifera</name>
    <name type="common">western corn rootworm</name>
    <dbReference type="NCBI Taxonomy" id="50390"/>
    <lineage>
        <taxon>Eukaryota</taxon>
        <taxon>Metazoa</taxon>
        <taxon>Ecdysozoa</taxon>
        <taxon>Arthropoda</taxon>
        <taxon>Hexapoda</taxon>
        <taxon>Insecta</taxon>
        <taxon>Pterygota</taxon>
        <taxon>Neoptera</taxon>
        <taxon>Endopterygota</taxon>
        <taxon>Coleoptera</taxon>
        <taxon>Polyphaga</taxon>
        <taxon>Cucujiformia</taxon>
        <taxon>Chrysomeloidea</taxon>
        <taxon>Chrysomelidae</taxon>
        <taxon>Galerucinae</taxon>
        <taxon>Diabroticina</taxon>
        <taxon>Diabroticites</taxon>
        <taxon>Diabrotica</taxon>
    </lineage>
</organism>
<evidence type="ECO:0000313" key="2">
    <source>
        <dbReference type="RefSeq" id="XP_028143020.1"/>
    </source>
</evidence>
<dbReference type="AlphaFoldDB" id="A0A6P7GGF8"/>
<dbReference type="InParanoid" id="A0A6P7GGF8"/>
<feature type="region of interest" description="Disordered" evidence="1">
    <location>
        <begin position="19"/>
        <end position="59"/>
    </location>
</feature>
<feature type="compositionally biased region" description="Low complexity" evidence="1">
    <location>
        <begin position="28"/>
        <end position="47"/>
    </location>
</feature>
<proteinExistence type="predicted"/>
<reference evidence="2" key="1">
    <citation type="submission" date="2025-08" db="UniProtKB">
        <authorList>
            <consortium name="RefSeq"/>
        </authorList>
    </citation>
    <scope>IDENTIFICATION</scope>
    <source>
        <tissue evidence="2">Whole insect</tissue>
    </source>
</reference>
<protein>
    <submittedName>
        <fullName evidence="2">Uncharacterized protein</fullName>
    </submittedName>
</protein>
<dbReference type="RefSeq" id="XP_028143020.1">
    <property type="nucleotide sequence ID" value="XM_028287219.1"/>
</dbReference>
<sequence>MEVVTGNKLIKNRKIHFTRSAKTKSLNRNHSINNKNNRISRSNSLRSSFKHNNKNNGTKNIEEINNYINNNSRRDGQNREDQEVCFGEFTSIIDLKPNLNLGEQFTKRESL</sequence>
<name>A0A6P7GGF8_DIAVI</name>
<evidence type="ECO:0000256" key="1">
    <source>
        <dbReference type="SAM" id="MobiDB-lite"/>
    </source>
</evidence>